<evidence type="ECO:0000256" key="1">
    <source>
        <dbReference type="ARBA" id="ARBA00005593"/>
    </source>
</evidence>
<proteinExistence type="inferred from homology"/>
<dbReference type="Gene3D" id="3.50.50.60">
    <property type="entry name" value="FAD/NAD(P)-binding domain"/>
    <property type="match status" value="2"/>
</dbReference>
<feature type="region of interest" description="Disordered" evidence="2">
    <location>
        <begin position="299"/>
        <end position="344"/>
    </location>
</feature>
<dbReference type="SUPFAM" id="SSF51905">
    <property type="entry name" value="FAD/NAD(P)-binding domain"/>
    <property type="match status" value="1"/>
</dbReference>
<feature type="compositionally biased region" description="Polar residues" evidence="2">
    <location>
        <begin position="8"/>
        <end position="17"/>
    </location>
</feature>
<evidence type="ECO:0008006" key="5">
    <source>
        <dbReference type="Google" id="ProtNLM"/>
    </source>
</evidence>
<dbReference type="InterPro" id="IPR036188">
    <property type="entry name" value="FAD/NAD-bd_sf"/>
</dbReference>
<evidence type="ECO:0000256" key="2">
    <source>
        <dbReference type="SAM" id="MobiDB-lite"/>
    </source>
</evidence>
<accession>A0ABD3NB69</accession>
<reference evidence="3 4" key="1">
    <citation type="submission" date="2024-10" db="EMBL/GenBank/DDBJ databases">
        <title>Updated reference genomes for cyclostephanoid diatoms.</title>
        <authorList>
            <person name="Roberts W.R."/>
            <person name="Alverson A.J."/>
        </authorList>
    </citation>
    <scope>NUCLEOTIDE SEQUENCE [LARGE SCALE GENOMIC DNA]</scope>
    <source>
        <strain evidence="3 4">AJA232-27</strain>
    </source>
</reference>
<dbReference type="PRINTS" id="PR00891">
    <property type="entry name" value="RABGDIREP"/>
</dbReference>
<dbReference type="PANTHER" id="PTHR11787">
    <property type="entry name" value="RAB GDP-DISSOCIATION INHIBITOR"/>
    <property type="match status" value="1"/>
</dbReference>
<feature type="region of interest" description="Disordered" evidence="2">
    <location>
        <begin position="1"/>
        <end position="29"/>
    </location>
</feature>
<protein>
    <recommendedName>
        <fullName evidence="5">Rab proteins geranylgeranyltransferase component A</fullName>
    </recommendedName>
</protein>
<gene>
    <name evidence="3" type="ORF">ACHAWU_005307</name>
</gene>
<sequence length="770" mass="83602">MDAGGDGTSASCPTNATAMHEEDSNAHPSKEEMYDVVICGTDLIQSILSSALSRAGKKVLHCDGHEWYGGFDAVLHAGSTMDSFIGECERFACALAQDRVEQKCNDDDNSNKVDDSSTLLHLLPEERQGELRVHSQTFVAASIDSETTETGVENMNNGNTATDSSAGNETKQPSEHPLEKGFCFDITPNLLYASGDAVDGLVKSGVSEYLEFKSLKGLYLLTEDGKSTMTTKGRRGHVRSTAEEKSSDGDNVTAVDKRLAIYRVPCSKADVFRSELLSPIEKRRLMKFLQLILDYGMATQGGGDDQTSNNPVDDASEDLNRGDKSDDSHVKANTNPDLGEDTVKSVNERYLHRGRALSRPQNKAMPSSSDMDALLRSIRDKLSFSDYLTQVAKLPSRLSNVILYAMALAPFGSSGCDKAGVDNDPSTFEASQYSTKDGVDDLVRHLTALGRFGDTAFLVPMYGSGELSQAFCRSGAVYGSTYMLRRSPSAVSLDNNAHVQAIILKGEHHIGGKYDELDTEDVSDKTIPCNHVIVPSTMVMASPTCKKTRTHRRISVLQGKLMLDKDCSDTDQRHAIIIPPGSCGLANTSAIHGVAVDESAFVAPPGKNYTVLHLSTSSQEEDDAQVDELALNALSKAVNYLIASRSNKDDAPCQECHHIAFSYATDASSPTNEDNSNQPLGLHVCHRDKQSLTVDLAFREARRIFENICPDSEFLALAKQVEDKVVYRDNIDDDDEKNVLESACTMIQAPTQDKLQAKGNSIEIAGGDDS</sequence>
<dbReference type="Gene3D" id="3.30.519.10">
    <property type="entry name" value="Guanine Nucleotide Dissociation Inhibitor, domain 2"/>
    <property type="match status" value="1"/>
</dbReference>
<dbReference type="AlphaFoldDB" id="A0ABD3NB69"/>
<evidence type="ECO:0000313" key="4">
    <source>
        <dbReference type="Proteomes" id="UP001530293"/>
    </source>
</evidence>
<feature type="compositionally biased region" description="Basic and acidic residues" evidence="2">
    <location>
        <begin position="19"/>
        <end position="29"/>
    </location>
</feature>
<comment type="similarity">
    <text evidence="1">Belongs to the Rab GDI family.</text>
</comment>
<evidence type="ECO:0000313" key="3">
    <source>
        <dbReference type="EMBL" id="KAL3772256.1"/>
    </source>
</evidence>
<dbReference type="Proteomes" id="UP001530293">
    <property type="component" value="Unassembled WGS sequence"/>
</dbReference>
<name>A0ABD3NB69_9STRA</name>
<organism evidence="3 4">
    <name type="scientific">Discostella pseudostelligera</name>
    <dbReference type="NCBI Taxonomy" id="259834"/>
    <lineage>
        <taxon>Eukaryota</taxon>
        <taxon>Sar</taxon>
        <taxon>Stramenopiles</taxon>
        <taxon>Ochrophyta</taxon>
        <taxon>Bacillariophyta</taxon>
        <taxon>Coscinodiscophyceae</taxon>
        <taxon>Thalassiosirophycidae</taxon>
        <taxon>Stephanodiscales</taxon>
        <taxon>Stephanodiscaceae</taxon>
        <taxon>Discostella</taxon>
    </lineage>
</organism>
<dbReference type="Pfam" id="PF00996">
    <property type="entry name" value="GDI"/>
    <property type="match status" value="3"/>
</dbReference>
<feature type="compositionally biased region" description="Polar residues" evidence="2">
    <location>
        <begin position="146"/>
        <end position="171"/>
    </location>
</feature>
<dbReference type="PANTHER" id="PTHR11787:SF4">
    <property type="entry name" value="CHM, RAB ESCORT PROTEIN 1"/>
    <property type="match status" value="1"/>
</dbReference>
<dbReference type="InterPro" id="IPR018203">
    <property type="entry name" value="GDP_dissociation_inhibitor"/>
</dbReference>
<dbReference type="EMBL" id="JALLBG020000013">
    <property type="protein sequence ID" value="KAL3772256.1"/>
    <property type="molecule type" value="Genomic_DNA"/>
</dbReference>
<feature type="region of interest" description="Disordered" evidence="2">
    <location>
        <begin position="229"/>
        <end position="251"/>
    </location>
</feature>
<feature type="region of interest" description="Disordered" evidence="2">
    <location>
        <begin position="146"/>
        <end position="178"/>
    </location>
</feature>
<comment type="caution">
    <text evidence="3">The sequence shown here is derived from an EMBL/GenBank/DDBJ whole genome shotgun (WGS) entry which is preliminary data.</text>
</comment>
<feature type="compositionally biased region" description="Basic and acidic residues" evidence="2">
    <location>
        <begin position="318"/>
        <end position="330"/>
    </location>
</feature>
<keyword evidence="4" id="KW-1185">Reference proteome</keyword>